<feature type="compositionally biased region" description="Basic and acidic residues" evidence="1">
    <location>
        <begin position="1"/>
        <end position="19"/>
    </location>
</feature>
<gene>
    <name evidence="2" type="ORF">H9948_06855</name>
</gene>
<dbReference type="Proteomes" id="UP000886856">
    <property type="component" value="Unassembled WGS sequence"/>
</dbReference>
<feature type="region of interest" description="Disordered" evidence="1">
    <location>
        <begin position="1"/>
        <end position="27"/>
    </location>
</feature>
<proteinExistence type="predicted"/>
<evidence type="ECO:0000256" key="1">
    <source>
        <dbReference type="SAM" id="MobiDB-lite"/>
    </source>
</evidence>
<dbReference type="EMBL" id="DWYW01000156">
    <property type="protein sequence ID" value="HJA90494.1"/>
    <property type="molecule type" value="Genomic_DNA"/>
</dbReference>
<sequence length="676" mass="73179">MAQKIEYSDNLKKGTDKLNESIQQSNVASQKAITAEQTANQAIQQSESTQTQLDNIVIEGDSSVEAAQARVDSKGESFPTLKSRLDNFEVSATQQLQQIAINGQQEFNFLNNADNTAKIKDMLESNYENILIPAGMYKITDTLSINTGVNKKVFGSGLVTIIIDLPINTDFLKTEINIEFENITFDFNNSYLRHGLLYGRNLGSIKLHNLKFKNLYDMGSTYGTNVVQVQAQGNTVDIDGIVFENMTKLGNEIVEDSDGNLTGIYYGDNSSYPGALKGKIVNVKATNLKNINEMGAVINEDVSSVYAYNTDIYKDGQLLIDEVQGHNFGKRLVKVDASNVEIGKVIGHSDLDNVTSLVGLNNTNHNKKNIKIGSLKASGLISAVLATDALEVVVDNVYTDQTKGSAILVSRGGLTVNNLYSNAPRAVYINAPSAVRGVEIKTLTLGDGASVSEGVTIAHAQGVSDFKIGRLIVKSPNQLVSVINTEASSSNQDVSIDQVILNLTNTTAIPLRLLGIDGLKIGVISATNDTDAQVERLIRLRGCKNVEIGDITSNIKTIACVDIRDASDNISIGKITSPRATYDVSMVASTRVYLKDANISKLLMNDEAARRNLMPELPYTTGTTGNRPTKPKLGHLYYNRTYNLLSVCTAEAVVASDGSITTPAVWSNLTLSQEVI</sequence>
<reference evidence="2" key="2">
    <citation type="submission" date="2021-04" db="EMBL/GenBank/DDBJ databases">
        <authorList>
            <person name="Gilroy R."/>
        </authorList>
    </citation>
    <scope>NUCLEOTIDE SEQUENCE</scope>
    <source>
        <strain evidence="2">CHK171-505</strain>
    </source>
</reference>
<organism evidence="2 3">
    <name type="scientific">Candidatus Jeotgalibaca merdavium</name>
    <dbReference type="NCBI Taxonomy" id="2838627"/>
    <lineage>
        <taxon>Bacteria</taxon>
        <taxon>Bacillati</taxon>
        <taxon>Bacillota</taxon>
        <taxon>Bacilli</taxon>
        <taxon>Lactobacillales</taxon>
        <taxon>Carnobacteriaceae</taxon>
        <taxon>Jeotgalibaca</taxon>
    </lineage>
</organism>
<dbReference type="AlphaFoldDB" id="A0A9D2KXQ6"/>
<name>A0A9D2KXQ6_9LACT</name>
<evidence type="ECO:0000313" key="3">
    <source>
        <dbReference type="Proteomes" id="UP000886856"/>
    </source>
</evidence>
<evidence type="ECO:0000313" key="2">
    <source>
        <dbReference type="EMBL" id="HJA90494.1"/>
    </source>
</evidence>
<accession>A0A9D2KXQ6</accession>
<comment type="caution">
    <text evidence="2">The sequence shown here is derived from an EMBL/GenBank/DDBJ whole genome shotgun (WGS) entry which is preliminary data.</text>
</comment>
<reference evidence="2" key="1">
    <citation type="journal article" date="2021" name="PeerJ">
        <title>Extensive microbial diversity within the chicken gut microbiome revealed by metagenomics and culture.</title>
        <authorList>
            <person name="Gilroy R."/>
            <person name="Ravi A."/>
            <person name="Getino M."/>
            <person name="Pursley I."/>
            <person name="Horton D.L."/>
            <person name="Alikhan N.F."/>
            <person name="Baker D."/>
            <person name="Gharbi K."/>
            <person name="Hall N."/>
            <person name="Watson M."/>
            <person name="Adriaenssens E.M."/>
            <person name="Foster-Nyarko E."/>
            <person name="Jarju S."/>
            <person name="Secka A."/>
            <person name="Antonio M."/>
            <person name="Oren A."/>
            <person name="Chaudhuri R.R."/>
            <person name="La Ragione R."/>
            <person name="Hildebrand F."/>
            <person name="Pallen M.J."/>
        </authorList>
    </citation>
    <scope>NUCLEOTIDE SEQUENCE</scope>
    <source>
        <strain evidence="2">CHK171-505</strain>
    </source>
</reference>
<protein>
    <submittedName>
        <fullName evidence="2">Uncharacterized protein</fullName>
    </submittedName>
</protein>